<protein>
    <submittedName>
        <fullName evidence="1">Uncharacterized protein</fullName>
    </submittedName>
</protein>
<dbReference type="Proteomes" id="UP000267096">
    <property type="component" value="Unassembled WGS sequence"/>
</dbReference>
<organism evidence="1 2">
    <name type="scientific">Anisakis simplex</name>
    <name type="common">Herring worm</name>
    <dbReference type="NCBI Taxonomy" id="6269"/>
    <lineage>
        <taxon>Eukaryota</taxon>
        <taxon>Metazoa</taxon>
        <taxon>Ecdysozoa</taxon>
        <taxon>Nematoda</taxon>
        <taxon>Chromadorea</taxon>
        <taxon>Rhabditida</taxon>
        <taxon>Spirurina</taxon>
        <taxon>Ascaridomorpha</taxon>
        <taxon>Ascaridoidea</taxon>
        <taxon>Anisakidae</taxon>
        <taxon>Anisakis</taxon>
        <taxon>Anisakis simplex complex</taxon>
    </lineage>
</organism>
<gene>
    <name evidence="1" type="ORF">ASIM_LOCUS5559</name>
</gene>
<keyword evidence="2" id="KW-1185">Reference proteome</keyword>
<dbReference type="AlphaFoldDB" id="A0A3P6Q412"/>
<evidence type="ECO:0000313" key="2">
    <source>
        <dbReference type="Proteomes" id="UP000267096"/>
    </source>
</evidence>
<name>A0A3P6Q412_ANISI</name>
<proteinExistence type="predicted"/>
<accession>A0A3P6Q412</accession>
<evidence type="ECO:0000313" key="1">
    <source>
        <dbReference type="EMBL" id="VDK25738.1"/>
    </source>
</evidence>
<dbReference type="EMBL" id="UYRR01011058">
    <property type="protein sequence ID" value="VDK25738.1"/>
    <property type="molecule type" value="Genomic_DNA"/>
</dbReference>
<reference evidence="1 2" key="1">
    <citation type="submission" date="2018-11" db="EMBL/GenBank/DDBJ databases">
        <authorList>
            <consortium name="Pathogen Informatics"/>
        </authorList>
    </citation>
    <scope>NUCLEOTIDE SEQUENCE [LARGE SCALE GENOMIC DNA]</scope>
</reference>
<sequence length="47" mass="5674">MYAMRMFVKRRNWSRMKLTGRGGVKIMMRQSEVAIRDVKRSRSSRKP</sequence>